<evidence type="ECO:0000313" key="10">
    <source>
        <dbReference type="Proteomes" id="UP000295705"/>
    </source>
</evidence>
<protein>
    <submittedName>
        <fullName evidence="9">NitT/TauT family transport system permease protein</fullName>
    </submittedName>
</protein>
<comment type="subcellular location">
    <subcellularLocation>
        <location evidence="1 7">Cell membrane</location>
        <topology evidence="1 7">Multi-pass membrane protein</topology>
    </subcellularLocation>
</comment>
<reference evidence="9 10" key="1">
    <citation type="submission" date="2019-03" db="EMBL/GenBank/DDBJ databases">
        <title>Genomic Encyclopedia of Type Strains, Phase IV (KMG-IV): sequencing the most valuable type-strain genomes for metagenomic binning, comparative biology and taxonomic classification.</title>
        <authorList>
            <person name="Goeker M."/>
        </authorList>
    </citation>
    <scope>NUCLEOTIDE SEQUENCE [LARGE SCALE GENOMIC DNA]</scope>
    <source>
        <strain evidence="9 10">DSM 45775</strain>
    </source>
</reference>
<feature type="transmembrane region" description="Helical" evidence="7">
    <location>
        <begin position="219"/>
        <end position="241"/>
    </location>
</feature>
<keyword evidence="3" id="KW-1003">Cell membrane</keyword>
<comment type="caution">
    <text evidence="9">The sequence shown here is derived from an EMBL/GenBank/DDBJ whole genome shotgun (WGS) entry which is preliminary data.</text>
</comment>
<sequence>MSRAVLRGLVGVGVFLAIGEVVGRIGLVPPELLPPTSAVLAGLVEIAGDPAFRADVVATVLAWLIGLGVAVGIAVPAGVLLGSVPGIRAGTRALVEFLRPIPSVALIPLAVVLIGQGPASKIALAVYAAVWPILFNTVHAVTEVDPLLRETAAAFRVGRRRTLARIVLPSMAPFVLTGVRLAAAVALILIVSTELLVGGGRGIGEYIAQSGTGGGRTDLVLAAAIVAGLVGLAANAALTAVGRRWLSWSPESAAAS</sequence>
<evidence type="ECO:0000256" key="1">
    <source>
        <dbReference type="ARBA" id="ARBA00004651"/>
    </source>
</evidence>
<name>A0A4R6VFJ9_9PSEU</name>
<organism evidence="9 10">
    <name type="scientific">Actinomycetospora succinea</name>
    <dbReference type="NCBI Taxonomy" id="663603"/>
    <lineage>
        <taxon>Bacteria</taxon>
        <taxon>Bacillati</taxon>
        <taxon>Actinomycetota</taxon>
        <taxon>Actinomycetes</taxon>
        <taxon>Pseudonocardiales</taxon>
        <taxon>Pseudonocardiaceae</taxon>
        <taxon>Actinomycetospora</taxon>
    </lineage>
</organism>
<feature type="transmembrane region" description="Helical" evidence="7">
    <location>
        <begin position="163"/>
        <end position="191"/>
    </location>
</feature>
<keyword evidence="5 7" id="KW-1133">Transmembrane helix</keyword>
<dbReference type="CDD" id="cd06261">
    <property type="entry name" value="TM_PBP2"/>
    <property type="match status" value="1"/>
</dbReference>
<dbReference type="InterPro" id="IPR035906">
    <property type="entry name" value="MetI-like_sf"/>
</dbReference>
<evidence type="ECO:0000313" key="9">
    <source>
        <dbReference type="EMBL" id="TDQ55907.1"/>
    </source>
</evidence>
<dbReference type="RefSeq" id="WP_208114293.1">
    <property type="nucleotide sequence ID" value="NZ_BAABHR010000055.1"/>
</dbReference>
<feature type="transmembrane region" description="Helical" evidence="7">
    <location>
        <begin position="60"/>
        <end position="85"/>
    </location>
</feature>
<evidence type="ECO:0000259" key="8">
    <source>
        <dbReference type="PROSITE" id="PS50928"/>
    </source>
</evidence>
<dbReference type="PANTHER" id="PTHR30151">
    <property type="entry name" value="ALKANE SULFONATE ABC TRANSPORTER-RELATED, MEMBRANE SUBUNIT"/>
    <property type="match status" value="1"/>
</dbReference>
<dbReference type="SUPFAM" id="SSF161098">
    <property type="entry name" value="MetI-like"/>
    <property type="match status" value="1"/>
</dbReference>
<dbReference type="Proteomes" id="UP000295705">
    <property type="component" value="Unassembled WGS sequence"/>
</dbReference>
<evidence type="ECO:0000256" key="2">
    <source>
        <dbReference type="ARBA" id="ARBA00022448"/>
    </source>
</evidence>
<dbReference type="PANTHER" id="PTHR30151:SF0">
    <property type="entry name" value="ABC TRANSPORTER PERMEASE PROTEIN MJ0413-RELATED"/>
    <property type="match status" value="1"/>
</dbReference>
<gene>
    <name evidence="9" type="ORF">EV188_105305</name>
</gene>
<feature type="transmembrane region" description="Helical" evidence="7">
    <location>
        <begin position="97"/>
        <end position="116"/>
    </location>
</feature>
<keyword evidence="10" id="KW-1185">Reference proteome</keyword>
<dbReference type="EMBL" id="SNYO01000005">
    <property type="protein sequence ID" value="TDQ55907.1"/>
    <property type="molecule type" value="Genomic_DNA"/>
</dbReference>
<evidence type="ECO:0000256" key="7">
    <source>
        <dbReference type="RuleBase" id="RU363032"/>
    </source>
</evidence>
<evidence type="ECO:0000256" key="4">
    <source>
        <dbReference type="ARBA" id="ARBA00022692"/>
    </source>
</evidence>
<dbReference type="InterPro" id="IPR000515">
    <property type="entry name" value="MetI-like"/>
</dbReference>
<feature type="domain" description="ABC transmembrane type-1" evidence="8">
    <location>
        <begin position="56"/>
        <end position="238"/>
    </location>
</feature>
<dbReference type="Pfam" id="PF00528">
    <property type="entry name" value="BPD_transp_1"/>
    <property type="match status" value="1"/>
</dbReference>
<keyword evidence="2 7" id="KW-0813">Transport</keyword>
<evidence type="ECO:0000256" key="5">
    <source>
        <dbReference type="ARBA" id="ARBA00022989"/>
    </source>
</evidence>
<evidence type="ECO:0000256" key="3">
    <source>
        <dbReference type="ARBA" id="ARBA00022475"/>
    </source>
</evidence>
<dbReference type="AlphaFoldDB" id="A0A4R6VFJ9"/>
<accession>A0A4R6VFJ9</accession>
<comment type="similarity">
    <text evidence="7">Belongs to the binding-protein-dependent transport system permease family.</text>
</comment>
<evidence type="ECO:0000256" key="6">
    <source>
        <dbReference type="ARBA" id="ARBA00023136"/>
    </source>
</evidence>
<dbReference type="Gene3D" id="1.10.3720.10">
    <property type="entry name" value="MetI-like"/>
    <property type="match status" value="1"/>
</dbReference>
<dbReference type="GO" id="GO:0055085">
    <property type="term" value="P:transmembrane transport"/>
    <property type="evidence" value="ECO:0007669"/>
    <property type="project" value="InterPro"/>
</dbReference>
<dbReference type="PROSITE" id="PS50928">
    <property type="entry name" value="ABC_TM1"/>
    <property type="match status" value="1"/>
</dbReference>
<keyword evidence="4 7" id="KW-0812">Transmembrane</keyword>
<keyword evidence="6 7" id="KW-0472">Membrane</keyword>
<proteinExistence type="inferred from homology"/>
<dbReference type="GO" id="GO:0005886">
    <property type="term" value="C:plasma membrane"/>
    <property type="evidence" value="ECO:0007669"/>
    <property type="project" value="UniProtKB-SubCell"/>
</dbReference>